<name>D6E7V0_9ACTN</name>
<keyword evidence="3" id="KW-1185">Reference proteome</keyword>
<proteinExistence type="predicted"/>
<dbReference type="KEGG" id="gpa:GPA_10880"/>
<feature type="region of interest" description="Disordered" evidence="1">
    <location>
        <begin position="18"/>
        <end position="68"/>
    </location>
</feature>
<dbReference type="EMBL" id="FP929047">
    <property type="protein sequence ID" value="CBL03797.1"/>
    <property type="molecule type" value="Genomic_DNA"/>
</dbReference>
<feature type="compositionally biased region" description="Low complexity" evidence="1">
    <location>
        <begin position="41"/>
        <end position="59"/>
    </location>
</feature>
<protein>
    <submittedName>
        <fullName evidence="2">Uncharacterized protein</fullName>
    </submittedName>
</protein>
<evidence type="ECO:0000256" key="1">
    <source>
        <dbReference type="SAM" id="MobiDB-lite"/>
    </source>
</evidence>
<dbReference type="Proteomes" id="UP000008805">
    <property type="component" value="Chromosome"/>
</dbReference>
<reference evidence="2 3" key="1">
    <citation type="submission" date="2010-03" db="EMBL/GenBank/DDBJ databases">
        <title>The genome sequence of Gordonibacter pamelaeae 7-10-1-bT.</title>
        <authorList>
            <consortium name="metaHIT consortium -- http://www.metahit.eu/"/>
            <person name="Pajon A."/>
            <person name="Turner K."/>
            <person name="Parkhill J."/>
            <person name="Timmis K."/>
            <person name="Oxley A."/>
            <person name="Wurdemann D."/>
        </authorList>
    </citation>
    <scope>NUCLEOTIDE SEQUENCE [LARGE SCALE GENOMIC DNA]</scope>
    <source>
        <strain evidence="3">7-10-1-b</strain>
    </source>
</reference>
<dbReference type="HOGENOM" id="CLU_1308662_0_0_11"/>
<evidence type="ECO:0000313" key="2">
    <source>
        <dbReference type="EMBL" id="CBL03797.1"/>
    </source>
</evidence>
<gene>
    <name evidence="2" type="ORF">GPA_10880</name>
</gene>
<evidence type="ECO:0000313" key="3">
    <source>
        <dbReference type="Proteomes" id="UP000008805"/>
    </source>
</evidence>
<accession>D6E7V0</accession>
<organism evidence="2 3">
    <name type="scientific">Gordonibacter pamelaeae 7-10-1-b</name>
    <dbReference type="NCBI Taxonomy" id="657308"/>
    <lineage>
        <taxon>Bacteria</taxon>
        <taxon>Bacillati</taxon>
        <taxon>Actinomycetota</taxon>
        <taxon>Coriobacteriia</taxon>
        <taxon>Eggerthellales</taxon>
        <taxon>Eggerthellaceae</taxon>
        <taxon>Gordonibacter</taxon>
    </lineage>
</organism>
<dbReference type="AlphaFoldDB" id="D6E7V0"/>
<feature type="compositionally biased region" description="Polar residues" evidence="1">
    <location>
        <begin position="26"/>
        <end position="40"/>
    </location>
</feature>
<reference evidence="2 3" key="2">
    <citation type="submission" date="2010-03" db="EMBL/GenBank/DDBJ databases">
        <authorList>
            <person name="Pajon A."/>
        </authorList>
    </citation>
    <scope>NUCLEOTIDE SEQUENCE [LARGE SCALE GENOMIC DNA]</scope>
    <source>
        <strain evidence="3">7-10-1-b</strain>
    </source>
</reference>
<sequence>MENTVMSAITITARPMTNARLENGRRSTSGSATRPWRTTNATRQPTPTASATAAIAKPPENTVDRPYSRPTSARLIRQVEATSSRGLVSSAAFGTTAADSTAAASTMTANTANSWCQSPTDSTSPATIGPNAGPSVVMALTTPMYVPGLPFGATASVRFMPMGTIMPVPSACTTRPASSAAKLPATSPIRVPASSSASATIVRRFVGTLR</sequence>